<gene>
    <name evidence="3" type="ORF">OM076_40355</name>
</gene>
<feature type="signal peptide" evidence="2">
    <location>
        <begin position="1"/>
        <end position="21"/>
    </location>
</feature>
<evidence type="ECO:0008006" key="5">
    <source>
        <dbReference type="Google" id="ProtNLM"/>
    </source>
</evidence>
<dbReference type="GO" id="GO:0005509">
    <property type="term" value="F:calcium ion binding"/>
    <property type="evidence" value="ECO:0007669"/>
    <property type="project" value="InterPro"/>
</dbReference>
<dbReference type="PRINTS" id="PR00313">
    <property type="entry name" value="CABNDNGRPT"/>
</dbReference>
<dbReference type="Pfam" id="PF00353">
    <property type="entry name" value="HemolysinCabind"/>
    <property type="match status" value="2"/>
</dbReference>
<name>A0A9X3N1E2_9ACTN</name>
<feature type="region of interest" description="Disordered" evidence="1">
    <location>
        <begin position="71"/>
        <end position="97"/>
    </location>
</feature>
<organism evidence="3 4">
    <name type="scientific">Solirubrobacter ginsenosidimutans</name>
    <dbReference type="NCBI Taxonomy" id="490573"/>
    <lineage>
        <taxon>Bacteria</taxon>
        <taxon>Bacillati</taxon>
        <taxon>Actinomycetota</taxon>
        <taxon>Thermoleophilia</taxon>
        <taxon>Solirubrobacterales</taxon>
        <taxon>Solirubrobacteraceae</taxon>
        <taxon>Solirubrobacter</taxon>
    </lineage>
</organism>
<dbReference type="Proteomes" id="UP001149140">
    <property type="component" value="Unassembled WGS sequence"/>
</dbReference>
<dbReference type="EMBL" id="JAPDOD010000069">
    <property type="protein sequence ID" value="MDA0166585.1"/>
    <property type="molecule type" value="Genomic_DNA"/>
</dbReference>
<dbReference type="RefSeq" id="WP_270045843.1">
    <property type="nucleotide sequence ID" value="NZ_JAPDOD010000069.1"/>
</dbReference>
<comment type="caution">
    <text evidence="3">The sequence shown here is derived from an EMBL/GenBank/DDBJ whole genome shotgun (WGS) entry which is preliminary data.</text>
</comment>
<dbReference type="InterPro" id="IPR011049">
    <property type="entry name" value="Serralysin-like_metalloprot_C"/>
</dbReference>
<accession>A0A9X3N1E2</accession>
<feature type="compositionally biased region" description="Gly residues" evidence="1">
    <location>
        <begin position="35"/>
        <end position="49"/>
    </location>
</feature>
<feature type="chain" id="PRO_5040903822" description="Calcium-binding protein" evidence="2">
    <location>
        <begin position="22"/>
        <end position="225"/>
    </location>
</feature>
<dbReference type="Gene3D" id="2.150.10.10">
    <property type="entry name" value="Serralysin-like metalloprotease, C-terminal"/>
    <property type="match status" value="1"/>
</dbReference>
<keyword evidence="2" id="KW-0732">Signal</keyword>
<keyword evidence="4" id="KW-1185">Reference proteome</keyword>
<dbReference type="InterPro" id="IPR001343">
    <property type="entry name" value="Hemolysn_Ca-bd"/>
</dbReference>
<proteinExistence type="predicted"/>
<dbReference type="AlphaFoldDB" id="A0A9X3N1E2"/>
<evidence type="ECO:0000313" key="4">
    <source>
        <dbReference type="Proteomes" id="UP001149140"/>
    </source>
</evidence>
<protein>
    <recommendedName>
        <fullName evidence="5">Calcium-binding protein</fullName>
    </recommendedName>
</protein>
<evidence type="ECO:0000256" key="2">
    <source>
        <dbReference type="SAM" id="SignalP"/>
    </source>
</evidence>
<sequence>MRLTVLLATVVVLLTPTIALAQEDRCEPRKQGEQCGEGNGRQTPGGAGTGKVSHKGWPKITGILWQVLDSGNHTRTGTEDNDELNGHHGNEKLNGAGGKDVLWGDWDPKNNTTKQSDVLRGGPGNDFLYPSHGKNLLYGGAGNDRIIAYYGHGTIDCGPGDKDFAQTRWQSSAYKVRNCEIIRHFCAYGSKPNGDCKKPGEGLLFREPLRLMNLLGGLVALQRGS</sequence>
<reference evidence="3" key="1">
    <citation type="submission" date="2022-10" db="EMBL/GenBank/DDBJ databases">
        <title>The WGS of Solirubrobacter ginsenosidimutans DSM 21036.</title>
        <authorList>
            <person name="Jiang Z."/>
        </authorList>
    </citation>
    <scope>NUCLEOTIDE SEQUENCE</scope>
    <source>
        <strain evidence="3">DSM 21036</strain>
    </source>
</reference>
<dbReference type="SUPFAM" id="SSF51120">
    <property type="entry name" value="beta-Roll"/>
    <property type="match status" value="1"/>
</dbReference>
<evidence type="ECO:0000256" key="1">
    <source>
        <dbReference type="SAM" id="MobiDB-lite"/>
    </source>
</evidence>
<feature type="region of interest" description="Disordered" evidence="1">
    <location>
        <begin position="25"/>
        <end position="53"/>
    </location>
</feature>
<evidence type="ECO:0000313" key="3">
    <source>
        <dbReference type="EMBL" id="MDA0166585.1"/>
    </source>
</evidence>